<dbReference type="EMBL" id="VXIV02000759">
    <property type="protein sequence ID" value="KAF6036233.1"/>
    <property type="molecule type" value="Genomic_DNA"/>
</dbReference>
<name>A0A7J7KDI2_BUGNE</name>
<feature type="coiled-coil region" evidence="1">
    <location>
        <begin position="36"/>
        <end position="174"/>
    </location>
</feature>
<comment type="caution">
    <text evidence="2">The sequence shown here is derived from an EMBL/GenBank/DDBJ whole genome shotgun (WGS) entry which is preliminary data.</text>
</comment>
<keyword evidence="1" id="KW-0175">Coiled coil</keyword>
<protein>
    <submittedName>
        <fullName evidence="2">Uncharacterized protein</fullName>
    </submittedName>
</protein>
<organism evidence="2 3">
    <name type="scientific">Bugula neritina</name>
    <name type="common">Brown bryozoan</name>
    <name type="synonym">Sertularia neritina</name>
    <dbReference type="NCBI Taxonomy" id="10212"/>
    <lineage>
        <taxon>Eukaryota</taxon>
        <taxon>Metazoa</taxon>
        <taxon>Spiralia</taxon>
        <taxon>Lophotrochozoa</taxon>
        <taxon>Bryozoa</taxon>
        <taxon>Gymnolaemata</taxon>
        <taxon>Cheilostomatida</taxon>
        <taxon>Flustrina</taxon>
        <taxon>Buguloidea</taxon>
        <taxon>Bugulidae</taxon>
        <taxon>Bugula</taxon>
    </lineage>
</organism>
<reference evidence="2" key="1">
    <citation type="submission" date="2020-06" db="EMBL/GenBank/DDBJ databases">
        <title>Draft genome of Bugula neritina, a colonial animal packing powerful symbionts and potential medicines.</title>
        <authorList>
            <person name="Rayko M."/>
        </authorList>
    </citation>
    <scope>NUCLEOTIDE SEQUENCE [LARGE SCALE GENOMIC DNA]</scope>
    <source>
        <strain evidence="2">Kwan_BN1</strain>
    </source>
</reference>
<accession>A0A7J7KDI2</accession>
<dbReference type="AlphaFoldDB" id="A0A7J7KDI2"/>
<evidence type="ECO:0000313" key="2">
    <source>
        <dbReference type="EMBL" id="KAF6036233.1"/>
    </source>
</evidence>
<sequence>MTECRKRKVECEVALSEKRQLQLDKINSVYMATLLLQQNKEQVELLDQEMDELQTQLNNKENIIQSTEVEMEREQNAIDFLNHTISSTKRNQRLLVKRQHLLKTRKSLEKKLEQIKSELQTVNEELQQKTLKKVEMRKRLEQNTTSHSTITADLNSFTNSLEEIEKEAKSVHTELIDIEIIHCIKTSPENLDDMQDRPQSVKIARSLRDTIYRKRSQQPKLL</sequence>
<dbReference type="Proteomes" id="UP000593567">
    <property type="component" value="Unassembled WGS sequence"/>
</dbReference>
<evidence type="ECO:0000256" key="1">
    <source>
        <dbReference type="SAM" id="Coils"/>
    </source>
</evidence>
<gene>
    <name evidence="2" type="ORF">EB796_005441</name>
</gene>
<dbReference type="OrthoDB" id="10044303at2759"/>
<evidence type="ECO:0000313" key="3">
    <source>
        <dbReference type="Proteomes" id="UP000593567"/>
    </source>
</evidence>
<proteinExistence type="predicted"/>
<keyword evidence="3" id="KW-1185">Reference proteome</keyword>